<proteinExistence type="predicted"/>
<gene>
    <name evidence="1" type="ORF">D0X99_06495</name>
</gene>
<comment type="caution">
    <text evidence="1">The sequence shown here is derived from an EMBL/GenBank/DDBJ whole genome shotgun (WGS) entry which is preliminary data.</text>
</comment>
<protein>
    <submittedName>
        <fullName evidence="1">Helix-hairpin-helix domain-containing protein</fullName>
    </submittedName>
</protein>
<dbReference type="GO" id="GO:0015627">
    <property type="term" value="C:type II protein secretion system complex"/>
    <property type="evidence" value="ECO:0007669"/>
    <property type="project" value="TreeGrafter"/>
</dbReference>
<reference evidence="1 2" key="1">
    <citation type="submission" date="2018-09" db="EMBL/GenBank/DDBJ databases">
        <authorList>
            <person name="Wang X."/>
            <person name="Du Z."/>
        </authorList>
    </citation>
    <scope>NUCLEOTIDE SEQUENCE [LARGE SCALE GENOMIC DNA]</scope>
    <source>
        <strain evidence="1 2">N3</strain>
    </source>
</reference>
<dbReference type="Pfam" id="PF12836">
    <property type="entry name" value="HHH_3"/>
    <property type="match status" value="2"/>
</dbReference>
<dbReference type="Gene3D" id="1.10.150.280">
    <property type="entry name" value="AF1531-like domain"/>
    <property type="match status" value="2"/>
</dbReference>
<dbReference type="AlphaFoldDB" id="A0A418PV05"/>
<dbReference type="PANTHER" id="PTHR21180:SF32">
    <property type="entry name" value="ENDONUCLEASE_EXONUCLEASE_PHOSPHATASE FAMILY DOMAIN-CONTAINING PROTEIN 1"/>
    <property type="match status" value="1"/>
</dbReference>
<dbReference type="Proteomes" id="UP000283522">
    <property type="component" value="Unassembled WGS sequence"/>
</dbReference>
<evidence type="ECO:0000313" key="1">
    <source>
        <dbReference type="EMBL" id="RIW17380.1"/>
    </source>
</evidence>
<name>A0A418PV05_9BACT</name>
<dbReference type="PANTHER" id="PTHR21180">
    <property type="entry name" value="ENDONUCLEASE/EXONUCLEASE/PHOSPHATASE FAMILY DOMAIN-CONTAINING PROTEIN 1"/>
    <property type="match status" value="1"/>
</dbReference>
<dbReference type="GO" id="GO:0015628">
    <property type="term" value="P:protein secretion by the type II secretion system"/>
    <property type="evidence" value="ECO:0007669"/>
    <property type="project" value="TreeGrafter"/>
</dbReference>
<dbReference type="SUPFAM" id="SSF47781">
    <property type="entry name" value="RuvA domain 2-like"/>
    <property type="match status" value="2"/>
</dbReference>
<keyword evidence="2" id="KW-1185">Reference proteome</keyword>
<sequence>MTDRFFYWMKSYLGFSRKESRGFLLLIPVLLLSGLSPSLVRFYKNRQAEQNFAHYLGQLDSLGKLEVQLVSSPYPTFNPQDTAKNTRNQKQLENLNRIPFAEADSITLQIVPGIGQATAGRIIKYRENLGGFHSQGQLLEVFGVKEETAVSLWEFFEFEPLIFRKIPINSVALEDLSAHPYISYGEAKVLLAYRNQHGKFLSEADLLKIKIFKSEWVEKISPYLNFD</sequence>
<dbReference type="OrthoDB" id="981124at2"/>
<evidence type="ECO:0000313" key="2">
    <source>
        <dbReference type="Proteomes" id="UP000283522"/>
    </source>
</evidence>
<dbReference type="InterPro" id="IPR051675">
    <property type="entry name" value="Endo/Exo/Phosphatase_dom_1"/>
</dbReference>
<accession>A0A418PV05</accession>
<organism evidence="1 2">
    <name type="scientific">Algoriphagus lacus</name>
    <dbReference type="NCBI Taxonomy" id="2056311"/>
    <lineage>
        <taxon>Bacteria</taxon>
        <taxon>Pseudomonadati</taxon>
        <taxon>Bacteroidota</taxon>
        <taxon>Cytophagia</taxon>
        <taxon>Cytophagales</taxon>
        <taxon>Cyclobacteriaceae</taxon>
        <taxon>Algoriphagus</taxon>
    </lineage>
</organism>
<dbReference type="InterPro" id="IPR010994">
    <property type="entry name" value="RuvA_2-like"/>
</dbReference>
<dbReference type="EMBL" id="QXML01000002">
    <property type="protein sequence ID" value="RIW17380.1"/>
    <property type="molecule type" value="Genomic_DNA"/>
</dbReference>